<proteinExistence type="predicted"/>
<reference evidence="2" key="1">
    <citation type="journal article" date="2023" name="bioRxiv">
        <title>Improved chromosome-level genome assembly for marigold (Tagetes erecta).</title>
        <authorList>
            <person name="Jiang F."/>
            <person name="Yuan L."/>
            <person name="Wang S."/>
            <person name="Wang H."/>
            <person name="Xu D."/>
            <person name="Wang A."/>
            <person name="Fan W."/>
        </authorList>
    </citation>
    <scope>NUCLEOTIDE SEQUENCE</scope>
    <source>
        <strain evidence="2">WSJ</strain>
        <tissue evidence="2">Leaf</tissue>
    </source>
</reference>
<sequence length="103" mass="12111">MREMRFSQVYFRTGSNMSNSVERRDVGNRWEEVDNGEKVVDVMDRYKVVVVVRDVMKYRKLLNLDWYNLVKTFFVKAKLSQFTTVRRPTPSSSSSSSSSENQV</sequence>
<organism evidence="2 3">
    <name type="scientific">Tagetes erecta</name>
    <name type="common">African marigold</name>
    <dbReference type="NCBI Taxonomy" id="13708"/>
    <lineage>
        <taxon>Eukaryota</taxon>
        <taxon>Viridiplantae</taxon>
        <taxon>Streptophyta</taxon>
        <taxon>Embryophyta</taxon>
        <taxon>Tracheophyta</taxon>
        <taxon>Spermatophyta</taxon>
        <taxon>Magnoliopsida</taxon>
        <taxon>eudicotyledons</taxon>
        <taxon>Gunneridae</taxon>
        <taxon>Pentapetalae</taxon>
        <taxon>asterids</taxon>
        <taxon>campanulids</taxon>
        <taxon>Asterales</taxon>
        <taxon>Asteraceae</taxon>
        <taxon>Asteroideae</taxon>
        <taxon>Heliantheae alliance</taxon>
        <taxon>Tageteae</taxon>
        <taxon>Tagetes</taxon>
    </lineage>
</organism>
<feature type="compositionally biased region" description="Low complexity" evidence="1">
    <location>
        <begin position="91"/>
        <end position="103"/>
    </location>
</feature>
<dbReference type="Proteomes" id="UP001229421">
    <property type="component" value="Unassembled WGS sequence"/>
</dbReference>
<protein>
    <submittedName>
        <fullName evidence="2">Uncharacterized protein</fullName>
    </submittedName>
</protein>
<dbReference type="AlphaFoldDB" id="A0AAD8LIG4"/>
<feature type="region of interest" description="Disordered" evidence="1">
    <location>
        <begin position="83"/>
        <end position="103"/>
    </location>
</feature>
<accession>A0AAD8LIG4</accession>
<gene>
    <name evidence="2" type="ORF">QVD17_04801</name>
</gene>
<dbReference type="EMBL" id="JAUHHV010000001">
    <property type="protein sequence ID" value="KAK1438987.1"/>
    <property type="molecule type" value="Genomic_DNA"/>
</dbReference>
<name>A0AAD8LIG4_TARER</name>
<keyword evidence="3" id="KW-1185">Reference proteome</keyword>
<evidence type="ECO:0000313" key="2">
    <source>
        <dbReference type="EMBL" id="KAK1438987.1"/>
    </source>
</evidence>
<evidence type="ECO:0000256" key="1">
    <source>
        <dbReference type="SAM" id="MobiDB-lite"/>
    </source>
</evidence>
<comment type="caution">
    <text evidence="2">The sequence shown here is derived from an EMBL/GenBank/DDBJ whole genome shotgun (WGS) entry which is preliminary data.</text>
</comment>
<evidence type="ECO:0000313" key="3">
    <source>
        <dbReference type="Proteomes" id="UP001229421"/>
    </source>
</evidence>